<evidence type="ECO:0000256" key="4">
    <source>
        <dbReference type="ARBA" id="ARBA00022982"/>
    </source>
</evidence>
<dbReference type="RefSeq" id="WP_375737278.1">
    <property type="nucleotide sequence ID" value="NZ_JBCGDC010000268.1"/>
</dbReference>
<organism evidence="10 11">
    <name type="scientific">Polymorphospora lycopeni</name>
    <dbReference type="NCBI Taxonomy" id="3140240"/>
    <lineage>
        <taxon>Bacteria</taxon>
        <taxon>Bacillati</taxon>
        <taxon>Actinomycetota</taxon>
        <taxon>Actinomycetes</taxon>
        <taxon>Micromonosporales</taxon>
        <taxon>Micromonosporaceae</taxon>
        <taxon>Polymorphospora</taxon>
    </lineage>
</organism>
<gene>
    <name evidence="10" type="ORF">AAFH96_36550</name>
</gene>
<evidence type="ECO:0000256" key="8">
    <source>
        <dbReference type="SAM" id="SignalP"/>
    </source>
</evidence>
<dbReference type="PANTHER" id="PTHR37823">
    <property type="entry name" value="CYTOCHROME C-553-LIKE"/>
    <property type="match status" value="1"/>
</dbReference>
<evidence type="ECO:0000256" key="5">
    <source>
        <dbReference type="ARBA" id="ARBA00023004"/>
    </source>
</evidence>
<keyword evidence="7" id="KW-0812">Transmembrane</keyword>
<feature type="transmembrane region" description="Helical" evidence="7">
    <location>
        <begin position="271"/>
        <end position="289"/>
    </location>
</feature>
<dbReference type="Gene3D" id="1.10.760.10">
    <property type="entry name" value="Cytochrome c-like domain"/>
    <property type="match status" value="2"/>
</dbReference>
<feature type="chain" id="PRO_5047419585" evidence="8">
    <location>
        <begin position="37"/>
        <end position="294"/>
    </location>
</feature>
<keyword evidence="2 6" id="KW-0349">Heme</keyword>
<dbReference type="InterPro" id="IPR006311">
    <property type="entry name" value="TAT_signal"/>
</dbReference>
<keyword evidence="8" id="KW-0732">Signal</keyword>
<dbReference type="SUPFAM" id="SSF46626">
    <property type="entry name" value="Cytochrome c"/>
    <property type="match status" value="2"/>
</dbReference>
<keyword evidence="1" id="KW-0813">Transport</keyword>
<accession>A0ABV5D2R2</accession>
<keyword evidence="7" id="KW-0472">Membrane</keyword>
<keyword evidence="4" id="KW-0249">Electron transport</keyword>
<dbReference type="InterPro" id="IPR009056">
    <property type="entry name" value="Cyt_c-like_dom"/>
</dbReference>
<evidence type="ECO:0000259" key="9">
    <source>
        <dbReference type="PROSITE" id="PS51007"/>
    </source>
</evidence>
<keyword evidence="5 6" id="KW-0408">Iron</keyword>
<reference evidence="10 11" key="1">
    <citation type="submission" date="2024-04" db="EMBL/GenBank/DDBJ databases">
        <title>Polymorphospora sp. isolated from Baiyangdian Lake in Xiong'an New Area.</title>
        <authorList>
            <person name="Zhang X."/>
            <person name="Liu J."/>
        </authorList>
    </citation>
    <scope>NUCLEOTIDE SEQUENCE [LARGE SCALE GENOMIC DNA]</scope>
    <source>
        <strain evidence="10 11">2-325</strain>
    </source>
</reference>
<protein>
    <submittedName>
        <fullName evidence="10">C-type cytochrome</fullName>
    </submittedName>
</protein>
<name>A0ABV5D2R2_9ACTN</name>
<feature type="domain" description="Cytochrome c" evidence="9">
    <location>
        <begin position="172"/>
        <end position="250"/>
    </location>
</feature>
<dbReference type="EMBL" id="JBCGDC010000268">
    <property type="protein sequence ID" value="MFB6398541.1"/>
    <property type="molecule type" value="Genomic_DNA"/>
</dbReference>
<dbReference type="Proteomes" id="UP001582793">
    <property type="component" value="Unassembled WGS sequence"/>
</dbReference>
<keyword evidence="7" id="KW-1133">Transmembrane helix</keyword>
<feature type="signal peptide" evidence="8">
    <location>
        <begin position="1"/>
        <end position="36"/>
    </location>
</feature>
<evidence type="ECO:0000256" key="1">
    <source>
        <dbReference type="ARBA" id="ARBA00022448"/>
    </source>
</evidence>
<dbReference type="Pfam" id="PF13442">
    <property type="entry name" value="Cytochrome_CBB3"/>
    <property type="match status" value="2"/>
</dbReference>
<evidence type="ECO:0000256" key="3">
    <source>
        <dbReference type="ARBA" id="ARBA00022723"/>
    </source>
</evidence>
<dbReference type="InterPro" id="IPR051811">
    <property type="entry name" value="Cytochrome_c550/c551-like"/>
</dbReference>
<sequence>MEMPQRGNRRRALAVAAVALLALGPAAITPSTPAPAAITPAPAAITPAPAAITPAPAAVRPATMAPAAVPPGARAPAPTGAPAPDGADLYLRTCASCHGVQGQGTQRGPSLVGVGPASVDFQLGTGRMPLKDERQQPTRHEPVFSAAEIAALVDHVASFGGGGPRIPDPAPGDVAAGRQIFAANCAPCHSATGSGTDLTNGLVAPPLYEATAVQIAEAVRVGPGPMPAFPAEVLTDRQVDDLTSYVRLLQSERLDVGGNPLGRLGPAAEGLVAWLIGLSLLVLAVRWLGTRADR</sequence>
<keyword evidence="3 6" id="KW-0479">Metal-binding</keyword>
<evidence type="ECO:0000313" key="10">
    <source>
        <dbReference type="EMBL" id="MFB6398541.1"/>
    </source>
</evidence>
<evidence type="ECO:0000313" key="11">
    <source>
        <dbReference type="Proteomes" id="UP001582793"/>
    </source>
</evidence>
<feature type="domain" description="Cytochrome c" evidence="9">
    <location>
        <begin position="81"/>
        <end position="164"/>
    </location>
</feature>
<evidence type="ECO:0000256" key="2">
    <source>
        <dbReference type="ARBA" id="ARBA00022617"/>
    </source>
</evidence>
<evidence type="ECO:0000256" key="6">
    <source>
        <dbReference type="PROSITE-ProRule" id="PRU00433"/>
    </source>
</evidence>
<proteinExistence type="predicted"/>
<keyword evidence="11" id="KW-1185">Reference proteome</keyword>
<dbReference type="InterPro" id="IPR036909">
    <property type="entry name" value="Cyt_c-like_dom_sf"/>
</dbReference>
<dbReference type="PANTHER" id="PTHR37823:SF1">
    <property type="entry name" value="CYTOCHROME C-553-LIKE"/>
    <property type="match status" value="1"/>
</dbReference>
<dbReference type="PROSITE" id="PS51318">
    <property type="entry name" value="TAT"/>
    <property type="match status" value="1"/>
</dbReference>
<comment type="caution">
    <text evidence="10">The sequence shown here is derived from an EMBL/GenBank/DDBJ whole genome shotgun (WGS) entry which is preliminary data.</text>
</comment>
<evidence type="ECO:0000256" key="7">
    <source>
        <dbReference type="SAM" id="Phobius"/>
    </source>
</evidence>
<dbReference type="PROSITE" id="PS51007">
    <property type="entry name" value="CYTC"/>
    <property type="match status" value="2"/>
</dbReference>